<accession>A0A9D4UQ49</accession>
<sequence>MANEGVVGERCLAKQSFWSEWELGVLGEPQASRAGEKTPRGIEDSYQAKGGRGGDDQKGLMEKILGCGCRKS</sequence>
<feature type="compositionally biased region" description="Basic and acidic residues" evidence="1">
    <location>
        <begin position="34"/>
        <end position="43"/>
    </location>
</feature>
<proteinExistence type="predicted"/>
<dbReference type="AlphaFoldDB" id="A0A9D4UQ49"/>
<dbReference type="EMBL" id="JABFUD020000013">
    <property type="protein sequence ID" value="KAI5071671.1"/>
    <property type="molecule type" value="Genomic_DNA"/>
</dbReference>
<keyword evidence="3" id="KW-1185">Reference proteome</keyword>
<protein>
    <submittedName>
        <fullName evidence="2">Uncharacterized protein</fullName>
    </submittedName>
</protein>
<evidence type="ECO:0000256" key="1">
    <source>
        <dbReference type="SAM" id="MobiDB-lite"/>
    </source>
</evidence>
<organism evidence="2 3">
    <name type="scientific">Adiantum capillus-veneris</name>
    <name type="common">Maidenhair fern</name>
    <dbReference type="NCBI Taxonomy" id="13818"/>
    <lineage>
        <taxon>Eukaryota</taxon>
        <taxon>Viridiplantae</taxon>
        <taxon>Streptophyta</taxon>
        <taxon>Embryophyta</taxon>
        <taxon>Tracheophyta</taxon>
        <taxon>Polypodiopsida</taxon>
        <taxon>Polypodiidae</taxon>
        <taxon>Polypodiales</taxon>
        <taxon>Pteridineae</taxon>
        <taxon>Pteridaceae</taxon>
        <taxon>Vittarioideae</taxon>
        <taxon>Adiantum</taxon>
    </lineage>
</organism>
<gene>
    <name evidence="2" type="ORF">GOP47_0013922</name>
</gene>
<evidence type="ECO:0000313" key="3">
    <source>
        <dbReference type="Proteomes" id="UP000886520"/>
    </source>
</evidence>
<feature type="region of interest" description="Disordered" evidence="1">
    <location>
        <begin position="29"/>
        <end position="56"/>
    </location>
</feature>
<name>A0A9D4UQ49_ADICA</name>
<reference evidence="2" key="1">
    <citation type="submission" date="2021-01" db="EMBL/GenBank/DDBJ databases">
        <title>Adiantum capillus-veneris genome.</title>
        <authorList>
            <person name="Fang Y."/>
            <person name="Liao Q."/>
        </authorList>
    </citation>
    <scope>NUCLEOTIDE SEQUENCE</scope>
    <source>
        <strain evidence="2">H3</strain>
        <tissue evidence="2">Leaf</tissue>
    </source>
</reference>
<dbReference type="Proteomes" id="UP000886520">
    <property type="component" value="Chromosome 13"/>
</dbReference>
<comment type="caution">
    <text evidence="2">The sequence shown here is derived from an EMBL/GenBank/DDBJ whole genome shotgun (WGS) entry which is preliminary data.</text>
</comment>
<evidence type="ECO:0000313" key="2">
    <source>
        <dbReference type="EMBL" id="KAI5071671.1"/>
    </source>
</evidence>